<gene>
    <name evidence="7" type="ORF">UFOPK2658_01741</name>
    <name evidence="8" type="ORF">UFOPK3304_00852</name>
    <name evidence="9" type="ORF">UFOPK3494_00696</name>
    <name evidence="10" type="ORF">UFOPK4134_00606</name>
</gene>
<dbReference type="InterPro" id="IPR026841">
    <property type="entry name" value="Aur1/Ipt1"/>
</dbReference>
<evidence type="ECO:0000256" key="1">
    <source>
        <dbReference type="ARBA" id="ARBA00004141"/>
    </source>
</evidence>
<evidence type="ECO:0000313" key="7">
    <source>
        <dbReference type="EMBL" id="CAB4731890.1"/>
    </source>
</evidence>
<name>A0A6J7FR88_9ZZZZ</name>
<dbReference type="Pfam" id="PF14378">
    <property type="entry name" value="PAP2_3"/>
    <property type="match status" value="1"/>
</dbReference>
<evidence type="ECO:0000256" key="4">
    <source>
        <dbReference type="ARBA" id="ARBA00023136"/>
    </source>
</evidence>
<comment type="subcellular location">
    <subcellularLocation>
        <location evidence="1">Membrane</location>
        <topology evidence="1">Multi-pass membrane protein</topology>
    </subcellularLocation>
</comment>
<dbReference type="InterPro" id="IPR052185">
    <property type="entry name" value="IPC_Synthase-Related"/>
</dbReference>
<dbReference type="AlphaFoldDB" id="A0A6J7FR88"/>
<dbReference type="CDD" id="cd03386">
    <property type="entry name" value="PAP2_Aur1_like"/>
    <property type="match status" value="1"/>
</dbReference>
<dbReference type="EMBL" id="CAFBMF010000032">
    <property type="protein sequence ID" value="CAB4896438.1"/>
    <property type="molecule type" value="Genomic_DNA"/>
</dbReference>
<keyword evidence="2 5" id="KW-0812">Transmembrane</keyword>
<evidence type="ECO:0000256" key="5">
    <source>
        <dbReference type="SAM" id="Phobius"/>
    </source>
</evidence>
<sequence length="282" mass="32122">MGAFYLLYSWSRNLFGSAHISLETGEKPLRAFHNAERIIHFERTIGLFHEESVQDWFLRFRGFIKFWNTYYGTAHFIVTFAVFWILFVKRKDVFPQWRNTLAITTALAIVGFSLFPLMPPRLLDSPCPAQGGFGGSCIESKYRDEGPDGLPKTEDDGSFGFVDTLPKYGGALWTFDSKAMKTISNQYAAMPSMHIGWSSWCAFAVWPLLRRRWAKIAVLLYPAATLFCIVVTANHYWIDGVGGQLTLAIGAWAGWALHRQNQRRLDRKFLAANSIIESPQPH</sequence>
<protein>
    <submittedName>
        <fullName evidence="9">Unannotated protein</fullName>
    </submittedName>
</protein>
<evidence type="ECO:0000256" key="2">
    <source>
        <dbReference type="ARBA" id="ARBA00022692"/>
    </source>
</evidence>
<dbReference type="EMBL" id="CAFBPS010000030">
    <property type="protein sequence ID" value="CAB5026463.1"/>
    <property type="molecule type" value="Genomic_DNA"/>
</dbReference>
<feature type="transmembrane region" description="Helical" evidence="5">
    <location>
        <begin position="69"/>
        <end position="88"/>
    </location>
</feature>
<organism evidence="9">
    <name type="scientific">freshwater metagenome</name>
    <dbReference type="NCBI Taxonomy" id="449393"/>
    <lineage>
        <taxon>unclassified sequences</taxon>
        <taxon>metagenomes</taxon>
        <taxon>ecological metagenomes</taxon>
    </lineage>
</organism>
<feature type="transmembrane region" description="Helical" evidence="5">
    <location>
        <begin position="100"/>
        <end position="118"/>
    </location>
</feature>
<dbReference type="EMBL" id="CAEZYH010000116">
    <property type="protein sequence ID" value="CAB4731890.1"/>
    <property type="molecule type" value="Genomic_DNA"/>
</dbReference>
<accession>A0A6J7FR88</accession>
<evidence type="ECO:0000313" key="9">
    <source>
        <dbReference type="EMBL" id="CAB4896438.1"/>
    </source>
</evidence>
<dbReference type="EMBL" id="CAFBLJ010000036">
    <property type="protein sequence ID" value="CAB4868234.1"/>
    <property type="molecule type" value="Genomic_DNA"/>
</dbReference>
<feature type="domain" description="Inositolphosphotransferase Aur1/Ipt1" evidence="6">
    <location>
        <begin position="37"/>
        <end position="252"/>
    </location>
</feature>
<proteinExistence type="predicted"/>
<dbReference type="GO" id="GO:0016020">
    <property type="term" value="C:membrane"/>
    <property type="evidence" value="ECO:0007669"/>
    <property type="project" value="UniProtKB-SubCell"/>
</dbReference>
<dbReference type="PANTHER" id="PTHR31310">
    <property type="match status" value="1"/>
</dbReference>
<keyword evidence="3 5" id="KW-1133">Transmembrane helix</keyword>
<feature type="transmembrane region" description="Helical" evidence="5">
    <location>
        <begin position="216"/>
        <end position="235"/>
    </location>
</feature>
<evidence type="ECO:0000256" key="3">
    <source>
        <dbReference type="ARBA" id="ARBA00022989"/>
    </source>
</evidence>
<keyword evidence="4 5" id="KW-0472">Membrane</keyword>
<evidence type="ECO:0000313" key="10">
    <source>
        <dbReference type="EMBL" id="CAB5026463.1"/>
    </source>
</evidence>
<reference evidence="9" key="1">
    <citation type="submission" date="2020-05" db="EMBL/GenBank/DDBJ databases">
        <authorList>
            <person name="Chiriac C."/>
            <person name="Salcher M."/>
            <person name="Ghai R."/>
            <person name="Kavagutti S V."/>
        </authorList>
    </citation>
    <scope>NUCLEOTIDE SEQUENCE</scope>
</reference>
<dbReference type="PANTHER" id="PTHR31310:SF7">
    <property type="entry name" value="PA-PHOSPHATASE RELATED-FAMILY PROTEIN DDB_G0268928"/>
    <property type="match status" value="1"/>
</dbReference>
<feature type="transmembrane region" description="Helical" evidence="5">
    <location>
        <begin position="187"/>
        <end position="209"/>
    </location>
</feature>
<evidence type="ECO:0000313" key="8">
    <source>
        <dbReference type="EMBL" id="CAB4868234.1"/>
    </source>
</evidence>
<evidence type="ECO:0000259" key="6">
    <source>
        <dbReference type="Pfam" id="PF14378"/>
    </source>
</evidence>